<organism evidence="7 8">
    <name type="scientific">Rotaria sordida</name>
    <dbReference type="NCBI Taxonomy" id="392033"/>
    <lineage>
        <taxon>Eukaryota</taxon>
        <taxon>Metazoa</taxon>
        <taxon>Spiralia</taxon>
        <taxon>Gnathifera</taxon>
        <taxon>Rotifera</taxon>
        <taxon>Eurotatoria</taxon>
        <taxon>Bdelloidea</taxon>
        <taxon>Philodinida</taxon>
        <taxon>Philodinidae</taxon>
        <taxon>Rotaria</taxon>
    </lineage>
</organism>
<comment type="cofactor">
    <cofactor evidence="1">
        <name>Ca(2+)</name>
        <dbReference type="ChEBI" id="CHEBI:29108"/>
    </cofactor>
</comment>
<dbReference type="Pfam" id="PF00884">
    <property type="entry name" value="Sulfatase"/>
    <property type="match status" value="1"/>
</dbReference>
<evidence type="ECO:0000256" key="1">
    <source>
        <dbReference type="ARBA" id="ARBA00001913"/>
    </source>
</evidence>
<dbReference type="EMBL" id="CAJNOO010001936">
    <property type="protein sequence ID" value="CAF1217202.1"/>
    <property type="molecule type" value="Genomic_DNA"/>
</dbReference>
<dbReference type="Gene3D" id="3.30.1120.10">
    <property type="match status" value="1"/>
</dbReference>
<evidence type="ECO:0000259" key="6">
    <source>
        <dbReference type="Pfam" id="PF00884"/>
    </source>
</evidence>
<dbReference type="SUPFAM" id="SSF53649">
    <property type="entry name" value="Alkaline phosphatase-like"/>
    <property type="match status" value="1"/>
</dbReference>
<dbReference type="PANTHER" id="PTHR42693">
    <property type="entry name" value="ARYLSULFATASE FAMILY MEMBER"/>
    <property type="match status" value="1"/>
</dbReference>
<reference evidence="7" key="1">
    <citation type="submission" date="2021-02" db="EMBL/GenBank/DDBJ databases">
        <authorList>
            <person name="Nowell W R."/>
        </authorList>
    </citation>
    <scope>NUCLEOTIDE SEQUENCE</scope>
</reference>
<dbReference type="OrthoDB" id="103349at2759"/>
<proteinExistence type="inferred from homology"/>
<accession>A0A814XIY8</accession>
<evidence type="ECO:0000256" key="4">
    <source>
        <dbReference type="ARBA" id="ARBA00022801"/>
    </source>
</evidence>
<dbReference type="AlphaFoldDB" id="A0A814XIY8"/>
<dbReference type="PROSITE" id="PS00149">
    <property type="entry name" value="SULFATASE_2"/>
    <property type="match status" value="1"/>
</dbReference>
<evidence type="ECO:0000313" key="8">
    <source>
        <dbReference type="Proteomes" id="UP000663882"/>
    </source>
</evidence>
<dbReference type="GO" id="GO:0046872">
    <property type="term" value="F:metal ion binding"/>
    <property type="evidence" value="ECO:0007669"/>
    <property type="project" value="UniProtKB-KW"/>
</dbReference>
<keyword evidence="4" id="KW-0378">Hydrolase</keyword>
<dbReference type="InterPro" id="IPR050738">
    <property type="entry name" value="Sulfatase"/>
</dbReference>
<comment type="similarity">
    <text evidence="2">Belongs to the sulfatase family.</text>
</comment>
<dbReference type="CDD" id="cd16025">
    <property type="entry name" value="PAS_like"/>
    <property type="match status" value="1"/>
</dbReference>
<feature type="domain" description="Sulfatase N-terminal" evidence="6">
    <location>
        <begin position="10"/>
        <end position="420"/>
    </location>
</feature>
<evidence type="ECO:0000256" key="2">
    <source>
        <dbReference type="ARBA" id="ARBA00008779"/>
    </source>
</evidence>
<dbReference type="InterPro" id="IPR017850">
    <property type="entry name" value="Alkaline_phosphatase_core_sf"/>
</dbReference>
<name>A0A814XIY8_9BILA</name>
<comment type="caution">
    <text evidence="7">The sequence shown here is derived from an EMBL/GenBank/DDBJ whole genome shotgun (WGS) entry which is preliminary data.</text>
</comment>
<protein>
    <recommendedName>
        <fullName evidence="6">Sulfatase N-terminal domain-containing protein</fullName>
    </recommendedName>
</protein>
<dbReference type="InterPro" id="IPR024607">
    <property type="entry name" value="Sulfatase_CS"/>
</dbReference>
<dbReference type="GO" id="GO:0004065">
    <property type="term" value="F:arylsulfatase activity"/>
    <property type="evidence" value="ECO:0007669"/>
    <property type="project" value="TreeGrafter"/>
</dbReference>
<evidence type="ECO:0000313" key="7">
    <source>
        <dbReference type="EMBL" id="CAF1217202.1"/>
    </source>
</evidence>
<evidence type="ECO:0000256" key="5">
    <source>
        <dbReference type="ARBA" id="ARBA00022837"/>
    </source>
</evidence>
<dbReference type="PANTHER" id="PTHR42693:SF33">
    <property type="entry name" value="ARYLSULFATASE"/>
    <property type="match status" value="1"/>
</dbReference>
<dbReference type="InterPro" id="IPR000917">
    <property type="entry name" value="Sulfatase_N"/>
</dbReference>
<sequence length="566" mass="63810">MSQSEVTQKPNFLIIVADDLGWSDTSPFGGEINTPNLQMLADGGIRFADFHTASACSPTRAMLLSGTDHHIAGLGQMAEEIINHPDIWQGKPGYEGYLNDRVAALPEIMQDAGYFTTMSGKWHLGITPKQIPAKRGFDDSFSLLPGAGNHYAYEISSSFLPPVYVRNSTYIDYETLVDFYSSDYFATELIKSLQSNAAIRKKPFFAYLPFTAPHWPLQAPADIIAKYKGVYDDGPFVLRKNRLETQRKLGLLPSDIISPADDIAEEEWKKLTPAEKAYNVKTMEIYAAMVERMDFAIGRVIDYLKESGQFENTFILFMSDNGAEGASLDSIPISSTWNPDKYFNNSYENIGNKDSFIAYGLRWAQAATAPSRMVKGHITEGGIRCPAIVHYPKLHTSLKISDKFTTVMDILPTVLELADIPHPGTTFRNRAVVTPRGKSWVPYLGNPDEHKHVHSEYDFTGWELFGQRAIRRGNYKAILVPNESNTAKWELYDLSRDKEELINLAHEREDVLKELVEAWFTYEAETGVIVAEDGWAVRYSSDLVVSKRIQNVVARIRYYLVPHDEI</sequence>
<gene>
    <name evidence="7" type="ORF">RFH988_LOCUS25444</name>
</gene>
<dbReference type="Proteomes" id="UP000663882">
    <property type="component" value="Unassembled WGS sequence"/>
</dbReference>
<evidence type="ECO:0000256" key="3">
    <source>
        <dbReference type="ARBA" id="ARBA00022723"/>
    </source>
</evidence>
<keyword evidence="5" id="KW-0106">Calcium</keyword>
<keyword evidence="3" id="KW-0479">Metal-binding</keyword>
<dbReference type="Gene3D" id="3.40.720.10">
    <property type="entry name" value="Alkaline Phosphatase, subunit A"/>
    <property type="match status" value="1"/>
</dbReference>